<feature type="domain" description="EF-hand" evidence="7">
    <location>
        <begin position="142"/>
        <end position="177"/>
    </location>
</feature>
<dbReference type="InterPro" id="IPR018247">
    <property type="entry name" value="EF_Hand_1_Ca_BS"/>
</dbReference>
<dbReference type="Pfam" id="PF13499">
    <property type="entry name" value="EF-hand_7"/>
    <property type="match status" value="1"/>
</dbReference>
<feature type="domain" description="EF-hand" evidence="7">
    <location>
        <begin position="61"/>
        <end position="96"/>
    </location>
</feature>
<dbReference type="SUPFAM" id="SSF47473">
    <property type="entry name" value="EF-hand"/>
    <property type="match status" value="1"/>
</dbReference>
<dbReference type="Pfam" id="PF00036">
    <property type="entry name" value="EF-hand_1"/>
    <property type="match status" value="1"/>
</dbReference>
<evidence type="ECO:0000256" key="2">
    <source>
        <dbReference type="ARBA" id="ARBA00022707"/>
    </source>
</evidence>
<evidence type="ECO:0000256" key="1">
    <source>
        <dbReference type="ARBA" id="ARBA00006049"/>
    </source>
</evidence>
<evidence type="ECO:0000259" key="7">
    <source>
        <dbReference type="PROSITE" id="PS50222"/>
    </source>
</evidence>
<dbReference type="PANTHER" id="PTHR23055">
    <property type="entry name" value="CALCIUM BINDING PROTEINS"/>
    <property type="match status" value="1"/>
</dbReference>
<keyword evidence="2" id="KW-0519">Myristate</keyword>
<protein>
    <recommendedName>
        <fullName evidence="7">EF-hand domain-containing protein</fullName>
    </recommendedName>
</protein>
<dbReference type="InterPro" id="IPR011992">
    <property type="entry name" value="EF-hand-dom_pair"/>
</dbReference>
<dbReference type="GO" id="GO:0005509">
    <property type="term" value="F:calcium ion binding"/>
    <property type="evidence" value="ECO:0007669"/>
    <property type="project" value="InterPro"/>
</dbReference>
<dbReference type="RefSeq" id="XP_011439105.2">
    <property type="nucleotide sequence ID" value="XM_011440803.4"/>
</dbReference>
<dbReference type="Gene3D" id="1.10.238.10">
    <property type="entry name" value="EF-hand"/>
    <property type="match status" value="1"/>
</dbReference>
<evidence type="ECO:0000256" key="5">
    <source>
        <dbReference type="ARBA" id="ARBA00022837"/>
    </source>
</evidence>
<reference evidence="8" key="1">
    <citation type="submission" date="2022-08" db="UniProtKB">
        <authorList>
            <consortium name="EnsemblMetazoa"/>
        </authorList>
    </citation>
    <scope>IDENTIFICATION</scope>
    <source>
        <strain evidence="8">05x7-T-G4-1.051#20</strain>
    </source>
</reference>
<dbReference type="InterPro" id="IPR028846">
    <property type="entry name" value="Recoverin"/>
</dbReference>
<dbReference type="Proteomes" id="UP000005408">
    <property type="component" value="Unassembled WGS sequence"/>
</dbReference>
<keyword evidence="4" id="KW-0677">Repeat</keyword>
<dbReference type="CDD" id="cd00051">
    <property type="entry name" value="EFh"/>
    <property type="match status" value="2"/>
</dbReference>
<evidence type="ECO:0000256" key="3">
    <source>
        <dbReference type="ARBA" id="ARBA00022723"/>
    </source>
</evidence>
<dbReference type="PANTHER" id="PTHR23055:SF178">
    <property type="entry name" value="NEUROCALCIN HOMOLOG"/>
    <property type="match status" value="1"/>
</dbReference>
<keyword evidence="5" id="KW-0106">Calcium</keyword>
<keyword evidence="3" id="KW-0479">Metal-binding</keyword>
<dbReference type="EnsemblMetazoa" id="G435.7">
    <property type="protein sequence ID" value="G435.7:cds"/>
    <property type="gene ID" value="G435"/>
</dbReference>
<organism evidence="8 9">
    <name type="scientific">Magallana gigas</name>
    <name type="common">Pacific oyster</name>
    <name type="synonym">Crassostrea gigas</name>
    <dbReference type="NCBI Taxonomy" id="29159"/>
    <lineage>
        <taxon>Eukaryota</taxon>
        <taxon>Metazoa</taxon>
        <taxon>Spiralia</taxon>
        <taxon>Lophotrochozoa</taxon>
        <taxon>Mollusca</taxon>
        <taxon>Bivalvia</taxon>
        <taxon>Autobranchia</taxon>
        <taxon>Pteriomorphia</taxon>
        <taxon>Ostreida</taxon>
        <taxon>Ostreoidea</taxon>
        <taxon>Ostreidae</taxon>
        <taxon>Magallana</taxon>
    </lineage>
</organism>
<dbReference type="InterPro" id="IPR002048">
    <property type="entry name" value="EF_hand_dom"/>
</dbReference>
<evidence type="ECO:0000313" key="9">
    <source>
        <dbReference type="Proteomes" id="UP000005408"/>
    </source>
</evidence>
<dbReference type="GeneID" id="105336476"/>
<feature type="domain" description="EF-hand" evidence="7">
    <location>
        <begin position="97"/>
        <end position="132"/>
    </location>
</feature>
<evidence type="ECO:0000256" key="4">
    <source>
        <dbReference type="ARBA" id="ARBA00022737"/>
    </source>
</evidence>
<dbReference type="KEGG" id="crg:105336476"/>
<sequence>MGQQSSSQDREKEKELMQRHKIDKRELETLRKLFRERCGGKHKALTKTKFREVYNELFPGKSTQYADEMFRLFDMDGNGEVDFVEFVRNICMCDSDDIEEKIEVAFALYDKDNSKTISQTEVRNILEAYANMFGGRLEGGKTGAQIAKEFFEEMDADGDQTVTFKEFREAARRNSAILSIVNPEPPNWNN</sequence>
<comment type="similarity">
    <text evidence="1">Belongs to the recoverin family.</text>
</comment>
<proteinExistence type="inferred from homology"/>
<evidence type="ECO:0000256" key="6">
    <source>
        <dbReference type="ARBA" id="ARBA00023288"/>
    </source>
</evidence>
<dbReference type="AlphaFoldDB" id="A0A8W8N8Z6"/>
<keyword evidence="9" id="KW-1185">Reference proteome</keyword>
<name>A0A8W8N8Z6_MAGGI</name>
<keyword evidence="6" id="KW-0449">Lipoprotein</keyword>
<accession>A0A8W8N8Z6</accession>
<dbReference type="OMA" id="NICMCDS"/>
<dbReference type="PRINTS" id="PR00450">
    <property type="entry name" value="RECOVERIN"/>
</dbReference>
<dbReference type="OrthoDB" id="191686at2759"/>
<dbReference type="PROSITE" id="PS50222">
    <property type="entry name" value="EF_HAND_2"/>
    <property type="match status" value="3"/>
</dbReference>
<evidence type="ECO:0000313" key="8">
    <source>
        <dbReference type="EnsemblMetazoa" id="G435.7:cds"/>
    </source>
</evidence>
<dbReference type="SMART" id="SM00054">
    <property type="entry name" value="EFh"/>
    <property type="match status" value="3"/>
</dbReference>
<dbReference type="PROSITE" id="PS00018">
    <property type="entry name" value="EF_HAND_1"/>
    <property type="match status" value="3"/>
</dbReference>